<keyword evidence="1" id="KW-1133">Transmembrane helix</keyword>
<feature type="transmembrane region" description="Helical" evidence="1">
    <location>
        <begin position="135"/>
        <end position="160"/>
    </location>
</feature>
<evidence type="ECO:0000313" key="2">
    <source>
        <dbReference type="EMBL" id="MCZ2723412.1"/>
    </source>
</evidence>
<sequence length="214" mass="24564">MWSITLKFLFYVGFTVLLAQIISIEGFQRGIESEYSEYSLTEHLQSAFSIISALLFLYSFKSNKDLKPVSLSLAALLLMMFVRESDMHLDTYAFDGAWQSIVACIILFTVTYLWKNRQDIRKAALHYSQLSSNGLLICGLIVTLVFSRLMGRGVFWQSVLGDDYVYLRRVKNIVEEGTELLGYSLILFAALELAQYCRSQSKEMKQAKLHLIEY</sequence>
<reference evidence="2" key="1">
    <citation type="submission" date="2022-12" db="EMBL/GenBank/DDBJ databases">
        <title>Marinomonas 15G1-11 sp. nov, isolated from marine algae.</title>
        <authorList>
            <person name="Butt M."/>
            <person name="Choi D.G."/>
            <person name="Kim J.M."/>
            <person name="Lee J.K."/>
            <person name="Baek J.H."/>
            <person name="Jeon C.O."/>
        </authorList>
    </citation>
    <scope>NUCLEOTIDE SEQUENCE</scope>
    <source>
        <strain evidence="2">15G1-11</strain>
    </source>
</reference>
<accession>A0ABT4JYE1</accession>
<gene>
    <name evidence="2" type="ORF">O1D97_17805</name>
</gene>
<keyword evidence="1" id="KW-0812">Transmembrane</keyword>
<keyword evidence="3" id="KW-1185">Reference proteome</keyword>
<evidence type="ECO:0008006" key="4">
    <source>
        <dbReference type="Google" id="ProtNLM"/>
    </source>
</evidence>
<feature type="transmembrane region" description="Helical" evidence="1">
    <location>
        <begin position="97"/>
        <end position="114"/>
    </location>
</feature>
<feature type="transmembrane region" description="Helical" evidence="1">
    <location>
        <begin position="69"/>
        <end position="85"/>
    </location>
</feature>
<comment type="caution">
    <text evidence="2">The sequence shown here is derived from an EMBL/GenBank/DDBJ whole genome shotgun (WGS) entry which is preliminary data.</text>
</comment>
<dbReference type="EMBL" id="JAPUBN010000021">
    <property type="protein sequence ID" value="MCZ2723412.1"/>
    <property type="molecule type" value="Genomic_DNA"/>
</dbReference>
<feature type="transmembrane region" description="Helical" evidence="1">
    <location>
        <begin position="43"/>
        <end position="60"/>
    </location>
</feature>
<proteinExistence type="predicted"/>
<evidence type="ECO:0000313" key="3">
    <source>
        <dbReference type="Proteomes" id="UP001149719"/>
    </source>
</evidence>
<evidence type="ECO:0000256" key="1">
    <source>
        <dbReference type="SAM" id="Phobius"/>
    </source>
</evidence>
<protein>
    <recommendedName>
        <fullName evidence="4">Transporter</fullName>
    </recommendedName>
</protein>
<name>A0ABT4JYE1_9GAMM</name>
<keyword evidence="1" id="KW-0472">Membrane</keyword>
<dbReference type="Proteomes" id="UP001149719">
    <property type="component" value="Unassembled WGS sequence"/>
</dbReference>
<dbReference type="RefSeq" id="WP_269127522.1">
    <property type="nucleotide sequence ID" value="NZ_JAPUBN010000021.1"/>
</dbReference>
<organism evidence="2 3">
    <name type="scientific">Marinomonas phaeophyticola</name>
    <dbReference type="NCBI Taxonomy" id="3004091"/>
    <lineage>
        <taxon>Bacteria</taxon>
        <taxon>Pseudomonadati</taxon>
        <taxon>Pseudomonadota</taxon>
        <taxon>Gammaproteobacteria</taxon>
        <taxon>Oceanospirillales</taxon>
        <taxon>Oceanospirillaceae</taxon>
        <taxon>Marinomonas</taxon>
    </lineage>
</organism>